<organism evidence="2 3">
    <name type="scientific">Ramlibacter tataouinensis (strain ATCC BAA-407 / DSM 14655 / LMG 21543 / TTB310)</name>
    <dbReference type="NCBI Taxonomy" id="365046"/>
    <lineage>
        <taxon>Bacteria</taxon>
        <taxon>Pseudomonadati</taxon>
        <taxon>Pseudomonadota</taxon>
        <taxon>Betaproteobacteria</taxon>
        <taxon>Burkholderiales</taxon>
        <taxon>Comamonadaceae</taxon>
        <taxon>Ramlibacter</taxon>
    </lineage>
</organism>
<feature type="region of interest" description="Disordered" evidence="1">
    <location>
        <begin position="33"/>
        <end position="75"/>
    </location>
</feature>
<keyword evidence="3" id="KW-1185">Reference proteome</keyword>
<gene>
    <name evidence="2" type="ordered locus">Rta_33060</name>
</gene>
<feature type="compositionally biased region" description="Basic and acidic residues" evidence="1">
    <location>
        <begin position="62"/>
        <end position="75"/>
    </location>
</feature>
<evidence type="ECO:0000313" key="3">
    <source>
        <dbReference type="Proteomes" id="UP000008385"/>
    </source>
</evidence>
<accession>F5XYQ1</accession>
<reference evidence="3" key="1">
    <citation type="submission" date="2006-01" db="EMBL/GenBank/DDBJ databases">
        <title>Genome of the cyst-dividing bacterium Ramlibacter tataouinensis.</title>
        <authorList>
            <person name="Barakat M."/>
            <person name="Ortet P."/>
            <person name="De Luca G."/>
            <person name="Jourlin-Castelli C."/>
            <person name="Ansaldi M."/>
            <person name="Py B."/>
            <person name="Fichant G."/>
            <person name="Coutinho P."/>
            <person name="Voulhoux R."/>
            <person name="Bastien O."/>
            <person name="Roy S."/>
            <person name="Marechal E."/>
            <person name="Henrissat B."/>
            <person name="Quentin Y."/>
            <person name="Noirot P."/>
            <person name="Filloux A."/>
            <person name="Mejean V."/>
            <person name="DuBow M."/>
            <person name="Barras F."/>
            <person name="Heulin T."/>
        </authorList>
    </citation>
    <scope>NUCLEOTIDE SEQUENCE [LARGE SCALE GENOMIC DNA]</scope>
    <source>
        <strain evidence="3">ATCC BAA-407 / DSM 14655 / LMG 21543 / TTB310</strain>
    </source>
</reference>
<dbReference type="HOGENOM" id="CLU_2668463_0_0_4"/>
<feature type="compositionally biased region" description="Low complexity" evidence="1">
    <location>
        <begin position="47"/>
        <end position="61"/>
    </location>
</feature>
<proteinExistence type="predicted"/>
<protein>
    <submittedName>
        <fullName evidence="2">Uncharacterized protein</fullName>
    </submittedName>
</protein>
<reference evidence="2 3" key="2">
    <citation type="journal article" date="2011" name="PLoS ONE">
        <title>The Cyst-Dividing Bacterium Ramlibacter tataouinensis TTB310 Genome Reveals a Well-Stocked Toolbox for Adaptation to a Desert Environment.</title>
        <authorList>
            <person name="De Luca G."/>
            <person name="Barakat M."/>
            <person name="Ortet P."/>
            <person name="Fochesato S."/>
            <person name="Jourlin-Castelli C."/>
            <person name="Ansaldi M."/>
            <person name="Py B."/>
            <person name="Fichant G."/>
            <person name="Coutinho P.M."/>
            <person name="Voulhoux R."/>
            <person name="Bastien O."/>
            <person name="Marechal E."/>
            <person name="Henrissat B."/>
            <person name="Quentin Y."/>
            <person name="Noirot P."/>
            <person name="Filloux A."/>
            <person name="Mejean V."/>
            <person name="Dubow M.S."/>
            <person name="Barras F."/>
            <person name="Barbe V."/>
            <person name="Weissenbach J."/>
            <person name="Mihalcescu I."/>
            <person name="Vermeglio A."/>
            <person name="Achouak W."/>
            <person name="Heulin T."/>
        </authorList>
    </citation>
    <scope>NUCLEOTIDE SEQUENCE [LARGE SCALE GENOMIC DNA]</scope>
    <source>
        <strain evidence="3">ATCC BAA-407 / DSM 14655 / LMG 21543 / TTB310</strain>
    </source>
</reference>
<dbReference type="PATRIC" id="fig|365046.3.peg.3380"/>
<dbReference type="AlphaFoldDB" id="F5XYQ1"/>
<dbReference type="Proteomes" id="UP000008385">
    <property type="component" value="Chromosome"/>
</dbReference>
<evidence type="ECO:0000256" key="1">
    <source>
        <dbReference type="SAM" id="MobiDB-lite"/>
    </source>
</evidence>
<sequence length="75" mass="8098">MPGPEVVPVRLPVVPALPEPMLPVPEPEVEPLAPERIEPEPPSWAQPARSSAPVHSAAAAAREMRDEEKDMDISC</sequence>
<evidence type="ECO:0000313" key="2">
    <source>
        <dbReference type="EMBL" id="AEG94418.1"/>
    </source>
</evidence>
<dbReference type="EMBL" id="CP000245">
    <property type="protein sequence ID" value="AEG94418.1"/>
    <property type="molecule type" value="Genomic_DNA"/>
</dbReference>
<name>F5XYQ1_RAMTT</name>
<dbReference type="KEGG" id="rta:Rta_33060"/>